<feature type="binding site" evidence="4">
    <location>
        <position position="213"/>
    </location>
    <ligand>
        <name>3-amino-2-oxopropyl phosphate</name>
        <dbReference type="ChEBI" id="CHEBI:57279"/>
    </ligand>
</feature>
<keyword evidence="3 4" id="KW-0664">Pyridoxine biosynthesis</keyword>
<dbReference type="AlphaFoldDB" id="A0A7H9CMD6"/>
<sequence length="261" mass="28712">MNLGVNIDHICVLRAARAVNDPDIIAGMYEAISGGADQITVHLREDRRHIDENDALNIIKLCKVPVNIECSIEPSIIDIICNLRPQRATIVPERRAELTTEGGLNLKAKGLKEAIKKLKENEIEISLFIDPLKDAIDATKELDCDIVELHTGAYANAFLMLNSNLSHTKYSIPSLACLDKNALKANLLNELANIQNTAIYANKHNIKVAAGHGLNYQNVCLVAQIPQIFELNIGQSIIARSVFTGLNLAVKEMKALLRAHI</sequence>
<feature type="binding site" evidence="4">
    <location>
        <position position="99"/>
    </location>
    <ligand>
        <name>1-deoxy-D-xylulose 5-phosphate</name>
        <dbReference type="ChEBI" id="CHEBI:57792"/>
    </ligand>
</feature>
<feature type="active site" description="Proton acceptor" evidence="4">
    <location>
        <position position="42"/>
    </location>
</feature>
<feature type="binding site" evidence="4">
    <location>
        <position position="49"/>
    </location>
    <ligand>
        <name>1-deoxy-D-xylulose 5-phosphate</name>
        <dbReference type="ChEBI" id="CHEBI:57792"/>
    </ligand>
</feature>
<reference evidence="6 7" key="1">
    <citation type="submission" date="2020-02" db="EMBL/GenBank/DDBJ databases">
        <title>Complete genome sequence of the novel Campylobacter species Candidatus Campylobacter infans.</title>
        <authorList>
            <person name="Duim B."/>
            <person name="Zomer A."/>
            <person name="van der Graaf L."/>
            <person name="Wagenaar J."/>
        </authorList>
    </citation>
    <scope>NUCLEOTIDE SEQUENCE [LARGE SCALE GENOMIC DNA]</scope>
    <source>
        <strain evidence="6 7">19S00001</strain>
    </source>
</reference>
<dbReference type="RefSeq" id="WP_179975888.1">
    <property type="nucleotide sequence ID" value="NZ_CP049075.1"/>
</dbReference>
<feature type="binding site" evidence="4">
    <location>
        <position position="44"/>
    </location>
    <ligand>
        <name>1-deoxy-D-xylulose 5-phosphate</name>
        <dbReference type="ChEBI" id="CHEBI:57792"/>
    </ligand>
</feature>
<dbReference type="GO" id="GO:0008615">
    <property type="term" value="P:pyridoxine biosynthetic process"/>
    <property type="evidence" value="ECO:0007669"/>
    <property type="project" value="UniProtKB-UniRule"/>
</dbReference>
<dbReference type="InterPro" id="IPR004569">
    <property type="entry name" value="PyrdxlP_synth_PdxJ"/>
</dbReference>
<feature type="binding site" evidence="4">
    <location>
        <begin position="8"/>
        <end position="9"/>
    </location>
    <ligand>
        <name>1-deoxy-D-xylulose 5-phosphate</name>
        <dbReference type="ChEBI" id="CHEBI:57792"/>
    </ligand>
</feature>
<dbReference type="InterPro" id="IPR036130">
    <property type="entry name" value="Pyridoxine-5'_phos_synth"/>
</dbReference>
<comment type="catalytic activity">
    <reaction evidence="4">
        <text>3-amino-2-oxopropyl phosphate + 1-deoxy-D-xylulose 5-phosphate = pyridoxine 5'-phosphate + phosphate + 2 H2O + H(+)</text>
        <dbReference type="Rhea" id="RHEA:15265"/>
        <dbReference type="ChEBI" id="CHEBI:15377"/>
        <dbReference type="ChEBI" id="CHEBI:15378"/>
        <dbReference type="ChEBI" id="CHEBI:43474"/>
        <dbReference type="ChEBI" id="CHEBI:57279"/>
        <dbReference type="ChEBI" id="CHEBI:57792"/>
        <dbReference type="ChEBI" id="CHEBI:58589"/>
        <dbReference type="EC" id="2.6.99.2"/>
    </reaction>
</comment>
<feature type="binding site" evidence="4">
    <location>
        <position position="6"/>
    </location>
    <ligand>
        <name>3-amino-2-oxopropyl phosphate</name>
        <dbReference type="ChEBI" id="CHEBI:57279"/>
    </ligand>
</feature>
<dbReference type="Pfam" id="PF03740">
    <property type="entry name" value="PdxJ"/>
    <property type="match status" value="1"/>
</dbReference>
<name>A0A7H9CMD6_9BACT</name>
<evidence type="ECO:0000256" key="2">
    <source>
        <dbReference type="ARBA" id="ARBA00022679"/>
    </source>
</evidence>
<feature type="active site" description="Proton donor" evidence="4">
    <location>
        <position position="212"/>
    </location>
</feature>
<comment type="pathway">
    <text evidence="4">Cofactor biosynthesis; pyridoxine 5'-phosphate biosynthesis; pyridoxine 5'-phosphate from D-erythrose 4-phosphate: step 5/5.</text>
</comment>
<feature type="active site" description="Proton acceptor" evidence="4">
    <location>
        <position position="69"/>
    </location>
</feature>
<evidence type="ECO:0000256" key="1">
    <source>
        <dbReference type="ARBA" id="ARBA00022490"/>
    </source>
</evidence>
<dbReference type="NCBIfam" id="NF003625">
    <property type="entry name" value="PRK05265.1-3"/>
    <property type="match status" value="1"/>
</dbReference>
<dbReference type="GO" id="GO:0005829">
    <property type="term" value="C:cytosol"/>
    <property type="evidence" value="ECO:0007669"/>
    <property type="project" value="TreeGrafter"/>
</dbReference>
<evidence type="ECO:0000256" key="3">
    <source>
        <dbReference type="ARBA" id="ARBA00023096"/>
    </source>
</evidence>
<keyword evidence="2 4" id="KW-0808">Transferase</keyword>
<dbReference type="EC" id="2.6.99.2" evidence="4 5"/>
<feature type="site" description="Transition state stabilizer" evidence="4">
    <location>
        <position position="148"/>
    </location>
</feature>
<comment type="similarity">
    <text evidence="4">Belongs to the PNP synthase family.</text>
</comment>
<evidence type="ECO:0000256" key="5">
    <source>
        <dbReference type="NCBIfam" id="TIGR00559"/>
    </source>
</evidence>
<feature type="binding site" evidence="4">
    <location>
        <begin position="234"/>
        <end position="235"/>
    </location>
    <ligand>
        <name>3-amino-2-oxopropyl phosphate</name>
        <dbReference type="ChEBI" id="CHEBI:57279"/>
    </ligand>
</feature>
<dbReference type="GO" id="GO:0033856">
    <property type="term" value="F:pyridoxine 5'-phosphate synthase activity"/>
    <property type="evidence" value="ECO:0007669"/>
    <property type="project" value="UniProtKB-UniRule"/>
</dbReference>
<dbReference type="InterPro" id="IPR013785">
    <property type="entry name" value="Aldolase_TIM"/>
</dbReference>
<feature type="binding site" evidence="4">
    <location>
        <position position="17"/>
    </location>
    <ligand>
        <name>3-amino-2-oxopropyl phosphate</name>
        <dbReference type="ChEBI" id="CHEBI:57279"/>
    </ligand>
</feature>
<dbReference type="SUPFAM" id="SSF63892">
    <property type="entry name" value="Pyridoxine 5'-phosphate synthase"/>
    <property type="match status" value="1"/>
</dbReference>
<evidence type="ECO:0000313" key="7">
    <source>
        <dbReference type="Proteomes" id="UP000509414"/>
    </source>
</evidence>
<dbReference type="NCBIfam" id="TIGR00559">
    <property type="entry name" value="pdxJ"/>
    <property type="match status" value="1"/>
</dbReference>
<accession>A0A7H9CMD6</accession>
<dbReference type="KEGG" id="cinf:CINF_0882"/>
<dbReference type="Proteomes" id="UP000509414">
    <property type="component" value="Chromosome"/>
</dbReference>
<comment type="subcellular location">
    <subcellularLocation>
        <location evidence="4">Cytoplasm</location>
    </subcellularLocation>
</comment>
<keyword evidence="7" id="KW-1185">Reference proteome</keyword>
<dbReference type="PANTHER" id="PTHR30456">
    <property type="entry name" value="PYRIDOXINE 5'-PHOSPHATE SYNTHASE"/>
    <property type="match status" value="1"/>
</dbReference>
<dbReference type="NCBIfam" id="NF003627">
    <property type="entry name" value="PRK05265.1-5"/>
    <property type="match status" value="1"/>
</dbReference>
<evidence type="ECO:0000313" key="6">
    <source>
        <dbReference type="EMBL" id="QLI05394.1"/>
    </source>
</evidence>
<dbReference type="Gene3D" id="3.20.20.70">
    <property type="entry name" value="Aldolase class I"/>
    <property type="match status" value="1"/>
</dbReference>
<dbReference type="HAMAP" id="MF_00279">
    <property type="entry name" value="PdxJ"/>
    <property type="match status" value="1"/>
</dbReference>
<comment type="subunit">
    <text evidence="4">Homooctamer; tetramer of dimers.</text>
</comment>
<protein>
    <recommendedName>
        <fullName evidence="4 5">Pyridoxine 5'-phosphate synthase</fullName>
        <shortName evidence="4">PNP synthase</shortName>
        <ecNumber evidence="4 5">2.6.99.2</ecNumber>
    </recommendedName>
</protein>
<evidence type="ECO:0000256" key="4">
    <source>
        <dbReference type="HAMAP-Rule" id="MF_00279"/>
    </source>
</evidence>
<dbReference type="EMBL" id="CP049075">
    <property type="protein sequence ID" value="QLI05394.1"/>
    <property type="molecule type" value="Genomic_DNA"/>
</dbReference>
<dbReference type="UniPathway" id="UPA00244">
    <property type="reaction ID" value="UER00313"/>
</dbReference>
<organism evidence="6 7">
    <name type="scientific">Candidatus Campylobacter infans</name>
    <dbReference type="NCBI Taxonomy" id="2561898"/>
    <lineage>
        <taxon>Bacteria</taxon>
        <taxon>Pseudomonadati</taxon>
        <taxon>Campylobacterota</taxon>
        <taxon>Epsilonproteobacteria</taxon>
        <taxon>Campylobacterales</taxon>
        <taxon>Campylobacteraceae</taxon>
        <taxon>Campylobacter</taxon>
    </lineage>
</organism>
<comment type="function">
    <text evidence="4">Catalyzes the complicated ring closure reaction between the two acyclic compounds 1-deoxy-D-xylulose-5-phosphate (DXP) and 3-amino-2-oxopropyl phosphate (1-amino-acetone-3-phosphate or AAP) to form pyridoxine 5'-phosphate (PNP) and inorganic phosphate.</text>
</comment>
<dbReference type="PANTHER" id="PTHR30456:SF0">
    <property type="entry name" value="PYRIDOXINE 5'-PHOSPHATE SYNTHASE"/>
    <property type="match status" value="1"/>
</dbReference>
<gene>
    <name evidence="4 6" type="primary">pdxJ</name>
    <name evidence="6" type="ORF">CINF_0882</name>
</gene>
<proteinExistence type="inferred from homology"/>
<keyword evidence="1 4" id="KW-0963">Cytoplasm</keyword>